<evidence type="ECO:0000256" key="12">
    <source>
        <dbReference type="SAM" id="MobiDB-lite"/>
    </source>
</evidence>
<feature type="domain" description="4Fe-4S" evidence="14">
    <location>
        <begin position="1"/>
        <end position="58"/>
    </location>
</feature>
<evidence type="ECO:0000259" key="13">
    <source>
        <dbReference type="PROSITE" id="PS51379"/>
    </source>
</evidence>
<feature type="compositionally biased region" description="Basic and acidic residues" evidence="12">
    <location>
        <begin position="162"/>
        <end position="177"/>
    </location>
</feature>
<keyword evidence="8" id="KW-0249">Electron transport</keyword>
<accession>A0A1A9RA85</accession>
<evidence type="ECO:0000313" key="15">
    <source>
        <dbReference type="EMBL" id="OAM15464.1"/>
    </source>
</evidence>
<dbReference type="InterPro" id="IPR007202">
    <property type="entry name" value="4Fe-4S_dom"/>
</dbReference>
<evidence type="ECO:0000256" key="6">
    <source>
        <dbReference type="ARBA" id="ARBA00022737"/>
    </source>
</evidence>
<keyword evidence="5" id="KW-0479">Metal-binding</keyword>
<protein>
    <submittedName>
        <fullName evidence="15">Ferredoxin</fullName>
    </submittedName>
</protein>
<dbReference type="GO" id="GO:0051539">
    <property type="term" value="F:4 iron, 4 sulfur cluster binding"/>
    <property type="evidence" value="ECO:0007669"/>
    <property type="project" value="UniProtKB-KW"/>
</dbReference>
<keyword evidence="10" id="KW-0411">Iron-sulfur</keyword>
<keyword evidence="7" id="KW-1278">Translocase</keyword>
<evidence type="ECO:0000256" key="10">
    <source>
        <dbReference type="ARBA" id="ARBA00023014"/>
    </source>
</evidence>
<feature type="compositionally biased region" description="Low complexity" evidence="12">
    <location>
        <begin position="139"/>
        <end position="156"/>
    </location>
</feature>
<dbReference type="SUPFAM" id="SSF54862">
    <property type="entry name" value="4Fe-4S ferredoxins"/>
    <property type="match status" value="1"/>
</dbReference>
<dbReference type="InterPro" id="IPR017896">
    <property type="entry name" value="4Fe4S_Fe-S-bd"/>
</dbReference>
<evidence type="ECO:0000256" key="3">
    <source>
        <dbReference type="ARBA" id="ARBA00022485"/>
    </source>
</evidence>
<feature type="compositionally biased region" description="Low complexity" evidence="12">
    <location>
        <begin position="243"/>
        <end position="254"/>
    </location>
</feature>
<evidence type="ECO:0000256" key="4">
    <source>
        <dbReference type="ARBA" id="ARBA00022519"/>
    </source>
</evidence>
<feature type="domain" description="4Fe-4S ferredoxin-type" evidence="13">
    <location>
        <begin position="103"/>
        <end position="132"/>
    </location>
</feature>
<dbReference type="Pfam" id="PF14697">
    <property type="entry name" value="Fer4_21"/>
    <property type="match status" value="1"/>
</dbReference>
<keyword evidence="2" id="KW-1003">Cell membrane</keyword>
<name>A0A1A9RA85_EIKCO</name>
<feature type="compositionally biased region" description="Polar residues" evidence="12">
    <location>
        <begin position="228"/>
        <end position="239"/>
    </location>
</feature>
<dbReference type="InterPro" id="IPR050294">
    <property type="entry name" value="RnfB_subfamily"/>
</dbReference>
<dbReference type="GO" id="GO:0009055">
    <property type="term" value="F:electron transfer activity"/>
    <property type="evidence" value="ECO:0007669"/>
    <property type="project" value="InterPro"/>
</dbReference>
<keyword evidence="3" id="KW-0004">4Fe-4S</keyword>
<evidence type="ECO:0000256" key="7">
    <source>
        <dbReference type="ARBA" id="ARBA00022967"/>
    </source>
</evidence>
<feature type="region of interest" description="Disordered" evidence="12">
    <location>
        <begin position="225"/>
        <end position="255"/>
    </location>
</feature>
<dbReference type="Pfam" id="PF04060">
    <property type="entry name" value="FeS"/>
    <property type="match status" value="1"/>
</dbReference>
<dbReference type="EMBL" id="LXSF01000012">
    <property type="protein sequence ID" value="OAM15464.1"/>
    <property type="molecule type" value="Genomic_DNA"/>
</dbReference>
<dbReference type="AlphaFoldDB" id="A0A1A9RA85"/>
<evidence type="ECO:0000259" key="14">
    <source>
        <dbReference type="PROSITE" id="PS51656"/>
    </source>
</evidence>
<evidence type="ECO:0000256" key="11">
    <source>
        <dbReference type="ARBA" id="ARBA00023136"/>
    </source>
</evidence>
<evidence type="ECO:0000256" key="2">
    <source>
        <dbReference type="ARBA" id="ARBA00022475"/>
    </source>
</evidence>
<dbReference type="PROSITE" id="PS00198">
    <property type="entry name" value="4FE4S_FER_1"/>
    <property type="match status" value="1"/>
</dbReference>
<keyword evidence="4" id="KW-0997">Cell inner membrane</keyword>
<dbReference type="PROSITE" id="PS51656">
    <property type="entry name" value="4FE4S"/>
    <property type="match status" value="1"/>
</dbReference>
<reference evidence="16" key="1">
    <citation type="submission" date="2016-05" db="EMBL/GenBank/DDBJ databases">
        <title>Draft genome of Corynebacterium afermentans subsp. afermentans LCDC 88199T.</title>
        <authorList>
            <person name="Bernier A.-M."/>
            <person name="Bernard K."/>
        </authorList>
    </citation>
    <scope>NUCLEOTIDE SEQUENCE [LARGE SCALE GENOMIC DNA]</scope>
    <source>
        <strain evidence="16">NML01-0328</strain>
    </source>
</reference>
<evidence type="ECO:0000256" key="5">
    <source>
        <dbReference type="ARBA" id="ARBA00022723"/>
    </source>
</evidence>
<dbReference type="PROSITE" id="PS51379">
    <property type="entry name" value="4FE4S_FER_2"/>
    <property type="match status" value="2"/>
</dbReference>
<feature type="compositionally biased region" description="Low complexity" evidence="12">
    <location>
        <begin position="180"/>
        <end position="191"/>
    </location>
</feature>
<feature type="domain" description="4Fe-4S ferredoxin-type" evidence="13">
    <location>
        <begin position="73"/>
        <end position="102"/>
    </location>
</feature>
<proteinExistence type="predicted"/>
<gene>
    <name evidence="15" type="ORF">A7P85_09830</name>
</gene>
<dbReference type="Gene3D" id="3.30.70.20">
    <property type="match status" value="1"/>
</dbReference>
<keyword evidence="1" id="KW-0813">Transport</keyword>
<feature type="region of interest" description="Disordered" evidence="12">
    <location>
        <begin position="139"/>
        <end position="213"/>
    </location>
</feature>
<dbReference type="InterPro" id="IPR017900">
    <property type="entry name" value="4Fe4S_Fe_S_CS"/>
</dbReference>
<keyword evidence="9" id="KW-0408">Iron</keyword>
<dbReference type="RefSeq" id="WP_064084762.1">
    <property type="nucleotide sequence ID" value="NZ_LXSF01000012.1"/>
</dbReference>
<evidence type="ECO:0000256" key="9">
    <source>
        <dbReference type="ARBA" id="ARBA00023004"/>
    </source>
</evidence>
<keyword evidence="11" id="KW-0472">Membrane</keyword>
<comment type="caution">
    <text evidence="15">The sequence shown here is derived from an EMBL/GenBank/DDBJ whole genome shotgun (WGS) entry which is preliminary data.</text>
</comment>
<dbReference type="PANTHER" id="PTHR42859:SF3">
    <property type="entry name" value="ION-TRANSLOCATING OXIDOREDUCTASE COMPLEX SUBUNIT B"/>
    <property type="match status" value="1"/>
</dbReference>
<evidence type="ECO:0000313" key="16">
    <source>
        <dbReference type="Proteomes" id="UP000078003"/>
    </source>
</evidence>
<evidence type="ECO:0000256" key="1">
    <source>
        <dbReference type="ARBA" id="ARBA00022448"/>
    </source>
</evidence>
<dbReference type="NCBIfam" id="TIGR01944">
    <property type="entry name" value="rnfB"/>
    <property type="match status" value="1"/>
</dbReference>
<dbReference type="Proteomes" id="UP000078003">
    <property type="component" value="Unassembled WGS sequence"/>
</dbReference>
<keyword evidence="6" id="KW-0677">Repeat</keyword>
<organism evidence="15 16">
    <name type="scientific">Eikenella corrodens</name>
    <dbReference type="NCBI Taxonomy" id="539"/>
    <lineage>
        <taxon>Bacteria</taxon>
        <taxon>Pseudomonadati</taxon>
        <taxon>Pseudomonadota</taxon>
        <taxon>Betaproteobacteria</taxon>
        <taxon>Neisseriales</taxon>
        <taxon>Neisseriaceae</taxon>
        <taxon>Eikenella</taxon>
    </lineage>
</organism>
<sequence>MPTASQIEALLPQTQCRQCGYDGCAPYAQAIAQGQAPINLCPPGGDIVLHELAELLHIPPLPLAQPEKAAVKALAYIDETACIGCTACIKACPVDAILGASKLMHTVLADECTGCGLCLPPCPVDCIEMQPVPDAVLPRAGAQAQPEQARRAAAAHAKQRFQHREQRQQRASAERRAHLAQRAAAVQAAAQTPLSTQPAATPAKPNHPAAPAFNPADLIARAMAGAQARQNQRTVPSNHDSFRQQQIAAAQQQAAHRRALKNIRYGNEAEQAAAKDYLRQLKAEEEAQSQN</sequence>
<dbReference type="PANTHER" id="PTHR42859">
    <property type="entry name" value="OXIDOREDUCTASE"/>
    <property type="match status" value="1"/>
</dbReference>
<dbReference type="InterPro" id="IPR010207">
    <property type="entry name" value="Elect_transpt_cplx_RnfB/RsxB"/>
</dbReference>
<feature type="compositionally biased region" description="Low complexity" evidence="12">
    <location>
        <begin position="198"/>
        <end position="213"/>
    </location>
</feature>
<dbReference type="GO" id="GO:0046872">
    <property type="term" value="F:metal ion binding"/>
    <property type="evidence" value="ECO:0007669"/>
    <property type="project" value="UniProtKB-KW"/>
</dbReference>
<dbReference type="Gene3D" id="1.10.15.40">
    <property type="entry name" value="Electron transport complex subunit B, putative Fe-S cluster"/>
    <property type="match status" value="1"/>
</dbReference>
<evidence type="ECO:0000256" key="8">
    <source>
        <dbReference type="ARBA" id="ARBA00022982"/>
    </source>
</evidence>